<dbReference type="Proteomes" id="UP001568698">
    <property type="component" value="Unassembled WGS sequence"/>
</dbReference>
<evidence type="ECO:0000256" key="1">
    <source>
        <dbReference type="SAM" id="SignalP"/>
    </source>
</evidence>
<reference evidence="2 3" key="1">
    <citation type="submission" date="2024-08" db="EMBL/GenBank/DDBJ databases">
        <title>Sulfate-reducing bacteria isolated from formation water of the oil field in Kazakhstan and description of Pseudodesulfovibrio sp.</title>
        <authorList>
            <person name="Bidzhieva S.K."/>
            <person name="Tourova T.P."/>
            <person name="Grouzdev D.S."/>
            <person name="Beletsky A.V."/>
            <person name="Sokolova D.S."/>
            <person name="Samigullina S.R."/>
            <person name="Poltaraus A.B."/>
            <person name="Avtukh A.N."/>
            <person name="Tereshina V.M."/>
            <person name="Zhaparov N.S."/>
            <person name="Mardanov A.V."/>
            <person name="Nazina T.N."/>
        </authorList>
    </citation>
    <scope>NUCLEOTIDE SEQUENCE [LARGE SCALE GENOMIC DNA]</scope>
    <source>
        <strain evidence="2 3">9FUS</strain>
    </source>
</reference>
<dbReference type="Pfam" id="PF09411">
    <property type="entry name" value="PagL"/>
    <property type="match status" value="1"/>
</dbReference>
<sequence>MNKARIVPVLLLLLALTPLLAHAEGKILSEIRGGVYAHDVSFWSFHRESGTDINGELLFVSPSFLDVLWSPRPHLGATVNTDGNTSHAYAGLTWELPLFSSGFFVDGNLGLSVNNGRRDTDDPDRKSLGSPVLFRLGAALGYNLTEKVNVSLQFEHMSNAYLANENEGMDNFGVRLGYRF</sequence>
<evidence type="ECO:0000313" key="3">
    <source>
        <dbReference type="Proteomes" id="UP001568698"/>
    </source>
</evidence>
<dbReference type="RefSeq" id="WP_371387954.1">
    <property type="nucleotide sequence ID" value="NZ_JBGLYH010000070.1"/>
</dbReference>
<organism evidence="2 3">
    <name type="scientific">Pseudodesulfovibrio karagichevae</name>
    <dbReference type="NCBI Taxonomy" id="3239305"/>
    <lineage>
        <taxon>Bacteria</taxon>
        <taxon>Pseudomonadati</taxon>
        <taxon>Thermodesulfobacteriota</taxon>
        <taxon>Desulfovibrionia</taxon>
        <taxon>Desulfovibrionales</taxon>
        <taxon>Desulfovibrionaceae</taxon>
    </lineage>
</organism>
<protein>
    <submittedName>
        <fullName evidence="2">Acyloxyacyl hydrolase</fullName>
    </submittedName>
</protein>
<keyword evidence="3" id="KW-1185">Reference proteome</keyword>
<evidence type="ECO:0000313" key="2">
    <source>
        <dbReference type="EMBL" id="MEZ7198465.1"/>
    </source>
</evidence>
<accession>A0ABV4K775</accession>
<feature type="signal peptide" evidence="1">
    <location>
        <begin position="1"/>
        <end position="23"/>
    </location>
</feature>
<feature type="chain" id="PRO_5047262474" evidence="1">
    <location>
        <begin position="24"/>
        <end position="180"/>
    </location>
</feature>
<proteinExistence type="predicted"/>
<gene>
    <name evidence="2" type="ORF">AB6M95_17075</name>
</gene>
<dbReference type="Gene3D" id="2.40.160.20">
    <property type="match status" value="1"/>
</dbReference>
<dbReference type="EMBL" id="JBGLYH010000070">
    <property type="protein sequence ID" value="MEZ7198465.1"/>
    <property type="molecule type" value="Genomic_DNA"/>
</dbReference>
<keyword evidence="1" id="KW-0732">Signal</keyword>
<name>A0ABV4K775_9BACT</name>
<dbReference type="GO" id="GO:0016787">
    <property type="term" value="F:hydrolase activity"/>
    <property type="evidence" value="ECO:0007669"/>
    <property type="project" value="UniProtKB-KW"/>
</dbReference>
<dbReference type="InterPro" id="IPR018550">
    <property type="entry name" value="Lipid-A_deacylase-rel"/>
</dbReference>
<comment type="caution">
    <text evidence="2">The sequence shown here is derived from an EMBL/GenBank/DDBJ whole genome shotgun (WGS) entry which is preliminary data.</text>
</comment>
<keyword evidence="2" id="KW-0378">Hydrolase</keyword>